<name>A0AAJ0D0X7_9HYPO</name>
<protein>
    <recommendedName>
        <fullName evidence="1">Methyltransferase type 11 domain-containing protein</fullName>
    </recommendedName>
</protein>
<evidence type="ECO:0000313" key="3">
    <source>
        <dbReference type="Proteomes" id="UP001251528"/>
    </source>
</evidence>
<dbReference type="AlphaFoldDB" id="A0AAJ0D0X7"/>
<reference evidence="2" key="1">
    <citation type="submission" date="2023-06" db="EMBL/GenBank/DDBJ databases">
        <title>Conoideocrella luteorostrata (Hypocreales: Clavicipitaceae), a potential biocontrol fungus for elongate hemlock scale in United States Christmas tree production areas.</title>
        <authorList>
            <person name="Barrett H."/>
            <person name="Lovett B."/>
            <person name="Macias A.M."/>
            <person name="Stajich J.E."/>
            <person name="Kasson M.T."/>
        </authorList>
    </citation>
    <scope>NUCLEOTIDE SEQUENCE</scope>
    <source>
        <strain evidence="2">ARSEF 14590</strain>
    </source>
</reference>
<dbReference type="InterPro" id="IPR029063">
    <property type="entry name" value="SAM-dependent_MTases_sf"/>
</dbReference>
<comment type="caution">
    <text evidence="2">The sequence shown here is derived from an EMBL/GenBank/DDBJ whole genome shotgun (WGS) entry which is preliminary data.</text>
</comment>
<dbReference type="PANTHER" id="PTHR45036:SF1">
    <property type="entry name" value="METHYLTRANSFERASE LIKE 7A"/>
    <property type="match status" value="1"/>
</dbReference>
<dbReference type="InterPro" id="IPR013216">
    <property type="entry name" value="Methyltransf_11"/>
</dbReference>
<dbReference type="GO" id="GO:0008757">
    <property type="term" value="F:S-adenosylmethionine-dependent methyltransferase activity"/>
    <property type="evidence" value="ECO:0007669"/>
    <property type="project" value="InterPro"/>
</dbReference>
<dbReference type="Pfam" id="PF08241">
    <property type="entry name" value="Methyltransf_11"/>
    <property type="match status" value="1"/>
</dbReference>
<proteinExistence type="predicted"/>
<dbReference type="InterPro" id="IPR052356">
    <property type="entry name" value="Thiol_S-MT"/>
</dbReference>
<keyword evidence="3" id="KW-1185">Reference proteome</keyword>
<sequence length="258" mass="28785">MAPKGRFASIFGPFRLIWLSIEIFYDTAKEAIRRDGLAALGHPRRIQDVAVAKLLSKTSDGFIAYEDTTTVPSLVKTAEGKILELGPGPGNQIHRYDQSLVEFIYAIEPNPNFKDDIAAKVKNHDLQDRYKLISCGVEGSDILRREGITEGSVDTVLSIQVLCAVEDVRMVMREVWKLLRPGGKFVFWEHGRSKDAVTAVTQACWNPAWSTLVGCHMNRDILTDILAAGEWENPGDVERPDDPHSCLPRTWGVLIKKA</sequence>
<accession>A0AAJ0D0X7</accession>
<dbReference type="EMBL" id="JASWJB010000004">
    <property type="protein sequence ID" value="KAK2616571.1"/>
    <property type="molecule type" value="Genomic_DNA"/>
</dbReference>
<gene>
    <name evidence="2" type="ORF">QQS21_000394</name>
</gene>
<dbReference type="PANTHER" id="PTHR45036">
    <property type="entry name" value="METHYLTRANSFERASE LIKE 7B"/>
    <property type="match status" value="1"/>
</dbReference>
<evidence type="ECO:0000259" key="1">
    <source>
        <dbReference type="Pfam" id="PF08241"/>
    </source>
</evidence>
<organism evidence="2 3">
    <name type="scientific">Conoideocrella luteorostrata</name>
    <dbReference type="NCBI Taxonomy" id="1105319"/>
    <lineage>
        <taxon>Eukaryota</taxon>
        <taxon>Fungi</taxon>
        <taxon>Dikarya</taxon>
        <taxon>Ascomycota</taxon>
        <taxon>Pezizomycotina</taxon>
        <taxon>Sordariomycetes</taxon>
        <taxon>Hypocreomycetidae</taxon>
        <taxon>Hypocreales</taxon>
        <taxon>Clavicipitaceae</taxon>
        <taxon>Conoideocrella</taxon>
    </lineage>
</organism>
<dbReference type="Proteomes" id="UP001251528">
    <property type="component" value="Unassembled WGS sequence"/>
</dbReference>
<dbReference type="Gene3D" id="3.40.50.150">
    <property type="entry name" value="Vaccinia Virus protein VP39"/>
    <property type="match status" value="1"/>
</dbReference>
<dbReference type="SUPFAM" id="SSF53335">
    <property type="entry name" value="S-adenosyl-L-methionine-dependent methyltransferases"/>
    <property type="match status" value="1"/>
</dbReference>
<dbReference type="CDD" id="cd02440">
    <property type="entry name" value="AdoMet_MTases"/>
    <property type="match status" value="1"/>
</dbReference>
<feature type="domain" description="Methyltransferase type 11" evidence="1">
    <location>
        <begin position="83"/>
        <end position="187"/>
    </location>
</feature>
<evidence type="ECO:0000313" key="2">
    <source>
        <dbReference type="EMBL" id="KAK2616571.1"/>
    </source>
</evidence>